<dbReference type="eggNOG" id="COG3311">
    <property type="taxonomic scope" value="Bacteria"/>
</dbReference>
<sequence length="152" mass="17341">MLKNINSQPTSNQTKEIKKLERILTQNTSPPKLLSATGEEIVLPQSVYEILLDVVRDMSAGQEISIIPINKQLTTQEAADLINVSRPYMIKLLDNQEIPYSKVGAHRRVLLCDLIAYKEQRASIRHSKLTEITEFLQEEGFYDYNESDDSCD</sequence>
<dbReference type="GO" id="GO:0003677">
    <property type="term" value="F:DNA binding"/>
    <property type="evidence" value="ECO:0007669"/>
    <property type="project" value="UniProtKB-KW"/>
</dbReference>
<evidence type="ECO:0000259" key="1">
    <source>
        <dbReference type="Pfam" id="PF12728"/>
    </source>
</evidence>
<dbReference type="STRING" id="1173020.Cha6605_4322"/>
<dbReference type="Pfam" id="PF12728">
    <property type="entry name" value="HTH_17"/>
    <property type="match status" value="1"/>
</dbReference>
<gene>
    <name evidence="2" type="ORF">Cha6605_4322</name>
</gene>
<dbReference type="AlphaFoldDB" id="K9ULG8"/>
<evidence type="ECO:0000313" key="3">
    <source>
        <dbReference type="Proteomes" id="UP000010366"/>
    </source>
</evidence>
<proteinExistence type="predicted"/>
<dbReference type="OrthoDB" id="26212at2"/>
<dbReference type="KEGG" id="cmp:Cha6605_4322"/>
<dbReference type="NCBIfam" id="TIGR01764">
    <property type="entry name" value="excise"/>
    <property type="match status" value="1"/>
</dbReference>
<dbReference type="EMBL" id="CP003600">
    <property type="protein sequence ID" value="AFY95261.1"/>
    <property type="molecule type" value="Genomic_DNA"/>
</dbReference>
<dbReference type="InterPro" id="IPR041657">
    <property type="entry name" value="HTH_17"/>
</dbReference>
<evidence type="ECO:0000313" key="2">
    <source>
        <dbReference type="EMBL" id="AFY95261.1"/>
    </source>
</evidence>
<keyword evidence="3" id="KW-1185">Reference proteome</keyword>
<name>K9ULG8_CHAP6</name>
<dbReference type="Proteomes" id="UP000010366">
    <property type="component" value="Chromosome"/>
</dbReference>
<protein>
    <submittedName>
        <fullName evidence="2">DNA-binding protein, excisionase family</fullName>
    </submittedName>
</protein>
<dbReference type="RefSeq" id="WP_015161370.1">
    <property type="nucleotide sequence ID" value="NC_019697.1"/>
</dbReference>
<dbReference type="InterPro" id="IPR010093">
    <property type="entry name" value="SinI_DNA-bd"/>
</dbReference>
<keyword evidence="2" id="KW-0238">DNA-binding</keyword>
<dbReference type="HOGENOM" id="CLU_106726_2_1_3"/>
<feature type="domain" description="Helix-turn-helix" evidence="1">
    <location>
        <begin position="73"/>
        <end position="121"/>
    </location>
</feature>
<accession>K9ULG8</accession>
<reference evidence="2 3" key="1">
    <citation type="submission" date="2012-05" db="EMBL/GenBank/DDBJ databases">
        <title>Finished chromosome of genome of Chamaesiphon sp. PCC 6605.</title>
        <authorList>
            <consortium name="US DOE Joint Genome Institute"/>
            <person name="Gugger M."/>
            <person name="Coursin T."/>
            <person name="Rippka R."/>
            <person name="Tandeau De Marsac N."/>
            <person name="Huntemann M."/>
            <person name="Wei C.-L."/>
            <person name="Han J."/>
            <person name="Detter J.C."/>
            <person name="Han C."/>
            <person name="Tapia R."/>
            <person name="Chen A."/>
            <person name="Kyrpides N."/>
            <person name="Mavromatis K."/>
            <person name="Markowitz V."/>
            <person name="Szeto E."/>
            <person name="Ivanova N."/>
            <person name="Pagani I."/>
            <person name="Pati A."/>
            <person name="Goodwin L."/>
            <person name="Nordberg H.P."/>
            <person name="Cantor M.N."/>
            <person name="Hua S.X."/>
            <person name="Woyke T."/>
            <person name="Kerfeld C.A."/>
        </authorList>
    </citation>
    <scope>NUCLEOTIDE SEQUENCE [LARGE SCALE GENOMIC DNA]</scope>
    <source>
        <strain evidence="3">ATCC 27169 / PCC 6605</strain>
    </source>
</reference>
<organism evidence="2 3">
    <name type="scientific">Chamaesiphon minutus (strain ATCC 27169 / PCC 6605)</name>
    <dbReference type="NCBI Taxonomy" id="1173020"/>
    <lineage>
        <taxon>Bacteria</taxon>
        <taxon>Bacillati</taxon>
        <taxon>Cyanobacteriota</taxon>
        <taxon>Cyanophyceae</taxon>
        <taxon>Gomontiellales</taxon>
        <taxon>Chamaesiphonaceae</taxon>
        <taxon>Chamaesiphon</taxon>
    </lineage>
</organism>